<keyword evidence="4 7" id="KW-1133">Transmembrane helix</keyword>
<protein>
    <recommendedName>
        <fullName evidence="6">Mitochondrial inner membrane protein Mpv17</fullName>
    </recommendedName>
</protein>
<dbReference type="InterPro" id="IPR007248">
    <property type="entry name" value="Mpv17_PMP22"/>
</dbReference>
<evidence type="ECO:0000256" key="3">
    <source>
        <dbReference type="ARBA" id="ARBA00022692"/>
    </source>
</evidence>
<gene>
    <name evidence="8" type="ORF">HHI36_005425</name>
</gene>
<proteinExistence type="inferred from homology"/>
<reference evidence="8 9" key="1">
    <citation type="journal article" date="2021" name="BMC Biol.">
        <title>Horizontally acquired antibacterial genes associated with adaptive radiation of ladybird beetles.</title>
        <authorList>
            <person name="Li H.S."/>
            <person name="Tang X.F."/>
            <person name="Huang Y.H."/>
            <person name="Xu Z.Y."/>
            <person name="Chen M.L."/>
            <person name="Du X.Y."/>
            <person name="Qiu B.Y."/>
            <person name="Chen P.T."/>
            <person name="Zhang W."/>
            <person name="Slipinski A."/>
            <person name="Escalona H.E."/>
            <person name="Waterhouse R.M."/>
            <person name="Zwick A."/>
            <person name="Pang H."/>
        </authorList>
    </citation>
    <scope>NUCLEOTIDE SEQUENCE [LARGE SCALE GENOMIC DNA]</scope>
    <source>
        <strain evidence="8">SYSU2018</strain>
    </source>
</reference>
<keyword evidence="9" id="KW-1185">Reference proteome</keyword>
<keyword evidence="5 7" id="KW-0472">Membrane</keyword>
<feature type="transmembrane region" description="Helical" evidence="7">
    <location>
        <begin position="61"/>
        <end position="81"/>
    </location>
</feature>
<accession>A0ABD2NU33</accession>
<organism evidence="8 9">
    <name type="scientific">Cryptolaemus montrouzieri</name>
    <dbReference type="NCBI Taxonomy" id="559131"/>
    <lineage>
        <taxon>Eukaryota</taxon>
        <taxon>Metazoa</taxon>
        <taxon>Ecdysozoa</taxon>
        <taxon>Arthropoda</taxon>
        <taxon>Hexapoda</taxon>
        <taxon>Insecta</taxon>
        <taxon>Pterygota</taxon>
        <taxon>Neoptera</taxon>
        <taxon>Endopterygota</taxon>
        <taxon>Coleoptera</taxon>
        <taxon>Polyphaga</taxon>
        <taxon>Cucujiformia</taxon>
        <taxon>Coccinelloidea</taxon>
        <taxon>Coccinellidae</taxon>
        <taxon>Scymninae</taxon>
        <taxon>Scymnini</taxon>
        <taxon>Cryptolaemus</taxon>
    </lineage>
</organism>
<evidence type="ECO:0000256" key="1">
    <source>
        <dbReference type="ARBA" id="ARBA00004141"/>
    </source>
</evidence>
<name>A0ABD2NU33_9CUCU</name>
<feature type="transmembrane region" description="Helical" evidence="7">
    <location>
        <begin position="101"/>
        <end position="119"/>
    </location>
</feature>
<comment type="similarity">
    <text evidence="2 7">Belongs to the peroxisomal membrane protein PXMP2/4 family.</text>
</comment>
<evidence type="ECO:0000256" key="5">
    <source>
        <dbReference type="ARBA" id="ARBA00023136"/>
    </source>
</evidence>
<dbReference type="Proteomes" id="UP001516400">
    <property type="component" value="Unassembled WGS sequence"/>
</dbReference>
<sequence length="183" mass="21141">MSNGRMAGILRAYQNVLRKHPIIVQSIQVGALMGLGDAIAQTFVERKGKESKPFNFIRNRNFILLGTFVVGPAQSQWFKILDRYIKGKRAEVVLKKMVCDQLIFAPFFLAVFLILLETLEKRSLSKAQKSMRLYYFDILKANYTVWPLVQLCNFYLVPVNYQTLLVQVVAIAWNTFISYRTHV</sequence>
<dbReference type="GO" id="GO:0016020">
    <property type="term" value="C:membrane"/>
    <property type="evidence" value="ECO:0007669"/>
    <property type="project" value="UniProtKB-SubCell"/>
</dbReference>
<evidence type="ECO:0000256" key="2">
    <source>
        <dbReference type="ARBA" id="ARBA00006824"/>
    </source>
</evidence>
<keyword evidence="3 7" id="KW-0812">Transmembrane</keyword>
<evidence type="ECO:0000313" key="9">
    <source>
        <dbReference type="Proteomes" id="UP001516400"/>
    </source>
</evidence>
<evidence type="ECO:0000313" key="8">
    <source>
        <dbReference type="EMBL" id="KAL3282231.1"/>
    </source>
</evidence>
<dbReference type="EMBL" id="JABFTP020000144">
    <property type="protein sequence ID" value="KAL3282231.1"/>
    <property type="molecule type" value="Genomic_DNA"/>
</dbReference>
<comment type="caution">
    <text evidence="8">The sequence shown here is derived from an EMBL/GenBank/DDBJ whole genome shotgun (WGS) entry which is preliminary data.</text>
</comment>
<dbReference type="PANTHER" id="PTHR11266">
    <property type="entry name" value="PEROXISOMAL MEMBRANE PROTEIN 2, PXMP2 MPV17"/>
    <property type="match status" value="1"/>
</dbReference>
<comment type="subcellular location">
    <subcellularLocation>
        <location evidence="1">Membrane</location>
        <topology evidence="1">Multi-pass membrane protein</topology>
    </subcellularLocation>
</comment>
<dbReference type="AlphaFoldDB" id="A0ABD2NU33"/>
<evidence type="ECO:0000256" key="4">
    <source>
        <dbReference type="ARBA" id="ARBA00022989"/>
    </source>
</evidence>
<evidence type="ECO:0000256" key="7">
    <source>
        <dbReference type="RuleBase" id="RU363053"/>
    </source>
</evidence>
<dbReference type="Pfam" id="PF04117">
    <property type="entry name" value="Mpv17_PMP22"/>
    <property type="match status" value="1"/>
</dbReference>
<evidence type="ECO:0000256" key="6">
    <source>
        <dbReference type="ARBA" id="ARBA00049743"/>
    </source>
</evidence>
<dbReference type="PANTHER" id="PTHR11266:SF17">
    <property type="entry name" value="PROTEIN MPV17"/>
    <property type="match status" value="1"/>
</dbReference>